<dbReference type="EMBL" id="JARKHS020010375">
    <property type="protein sequence ID" value="KAK8778827.1"/>
    <property type="molecule type" value="Genomic_DNA"/>
</dbReference>
<keyword evidence="2" id="KW-0732">Signal</keyword>
<organism evidence="3 4">
    <name type="scientific">Amblyomma americanum</name>
    <name type="common">Lone star tick</name>
    <dbReference type="NCBI Taxonomy" id="6943"/>
    <lineage>
        <taxon>Eukaryota</taxon>
        <taxon>Metazoa</taxon>
        <taxon>Ecdysozoa</taxon>
        <taxon>Arthropoda</taxon>
        <taxon>Chelicerata</taxon>
        <taxon>Arachnida</taxon>
        <taxon>Acari</taxon>
        <taxon>Parasitiformes</taxon>
        <taxon>Ixodida</taxon>
        <taxon>Ixodoidea</taxon>
        <taxon>Ixodidae</taxon>
        <taxon>Amblyomminae</taxon>
        <taxon>Amblyomma</taxon>
    </lineage>
</organism>
<name>A0AAQ4EVT1_AMBAM</name>
<evidence type="ECO:0000313" key="3">
    <source>
        <dbReference type="EMBL" id="KAK8778827.1"/>
    </source>
</evidence>
<dbReference type="Proteomes" id="UP001321473">
    <property type="component" value="Unassembled WGS sequence"/>
</dbReference>
<comment type="caution">
    <text evidence="3">The sequence shown here is derived from an EMBL/GenBank/DDBJ whole genome shotgun (WGS) entry which is preliminary data.</text>
</comment>
<dbReference type="AlphaFoldDB" id="A0AAQ4EVT1"/>
<reference evidence="3 4" key="1">
    <citation type="journal article" date="2023" name="Arcadia Sci">
        <title>De novo assembly of a long-read Amblyomma americanum tick genome.</title>
        <authorList>
            <person name="Chou S."/>
            <person name="Poskanzer K.E."/>
            <person name="Rollins M."/>
            <person name="Thuy-Boun P.S."/>
        </authorList>
    </citation>
    <scope>NUCLEOTIDE SEQUENCE [LARGE SCALE GENOMIC DNA]</scope>
    <source>
        <strain evidence="3">F_SG_1</strain>
        <tissue evidence="3">Salivary glands</tissue>
    </source>
</reference>
<evidence type="ECO:0000256" key="1">
    <source>
        <dbReference type="SAM" id="MobiDB-lite"/>
    </source>
</evidence>
<evidence type="ECO:0008006" key="5">
    <source>
        <dbReference type="Google" id="ProtNLM"/>
    </source>
</evidence>
<accession>A0AAQ4EVT1</accession>
<feature type="signal peptide" evidence="2">
    <location>
        <begin position="1"/>
        <end position="27"/>
    </location>
</feature>
<protein>
    <recommendedName>
        <fullName evidence="5">Secreted protein</fullName>
    </recommendedName>
</protein>
<evidence type="ECO:0000313" key="4">
    <source>
        <dbReference type="Proteomes" id="UP001321473"/>
    </source>
</evidence>
<evidence type="ECO:0000256" key="2">
    <source>
        <dbReference type="SAM" id="SignalP"/>
    </source>
</evidence>
<feature type="region of interest" description="Disordered" evidence="1">
    <location>
        <begin position="61"/>
        <end position="83"/>
    </location>
</feature>
<sequence>MAPPTCGTHALCVWSLVWRLMDSNGLATQVMIFPSPARRTDTPWRMQHGLLHSLRSAGLRHIHQNGKNSEMPQEDGLGKNENY</sequence>
<keyword evidence="4" id="KW-1185">Reference proteome</keyword>
<proteinExistence type="predicted"/>
<feature type="chain" id="PRO_5043000156" description="Secreted protein" evidence="2">
    <location>
        <begin position="28"/>
        <end position="83"/>
    </location>
</feature>
<gene>
    <name evidence="3" type="ORF">V5799_019831</name>
</gene>